<dbReference type="Proteomes" id="UP000019335">
    <property type="component" value="Chromosome 3"/>
</dbReference>
<reference evidence="2 3" key="1">
    <citation type="journal article" date="2014" name="Mol. Plant">
        <title>Chromosome Scale Genome Assembly and Transcriptome Profiling of Nannochloropsis gaditana in Nitrogen Depletion.</title>
        <authorList>
            <person name="Corteggiani Carpinelli E."/>
            <person name="Telatin A."/>
            <person name="Vitulo N."/>
            <person name="Forcato C."/>
            <person name="D'Angelo M."/>
            <person name="Schiavon R."/>
            <person name="Vezzi A."/>
            <person name="Giacometti G.M."/>
            <person name="Morosinotto T."/>
            <person name="Valle G."/>
        </authorList>
    </citation>
    <scope>NUCLEOTIDE SEQUENCE [LARGE SCALE GENOMIC DNA]</scope>
    <source>
        <strain evidence="2 3">B-31</strain>
    </source>
</reference>
<gene>
    <name evidence="2" type="ORF">Naga_100205g13</name>
</gene>
<organism evidence="2 3">
    <name type="scientific">Nannochloropsis gaditana</name>
    <dbReference type="NCBI Taxonomy" id="72520"/>
    <lineage>
        <taxon>Eukaryota</taxon>
        <taxon>Sar</taxon>
        <taxon>Stramenopiles</taxon>
        <taxon>Ochrophyta</taxon>
        <taxon>Eustigmatophyceae</taxon>
        <taxon>Eustigmatales</taxon>
        <taxon>Monodopsidaceae</taxon>
        <taxon>Nannochloropsis</taxon>
    </lineage>
</organism>
<feature type="compositionally biased region" description="Basic and acidic residues" evidence="1">
    <location>
        <begin position="106"/>
        <end position="124"/>
    </location>
</feature>
<feature type="compositionally biased region" description="Basic residues" evidence="1">
    <location>
        <begin position="253"/>
        <end position="265"/>
    </location>
</feature>
<sequence>MFYCSPTGNSVMADSLVFNTSAFSAVSKWLEHGTASREDTTHPEDATGPQDMERDHTREHSTSRRLKRAGVGLAFKKDKDRQGNAAGGSMSTLQKLLRGNSRPGKRPREKEDDEATAKNEPREDSAEDDGEVVDSKAHVFASKQSSLPRASIDAVACTQTGDSKKKKRRKKKEGDKGERDTNANEEKTGQDVADAKSPHNVLSASSKKGKPCEESRAPTAQAAPPDPANDGAHRPSTTETRGIENRHGSNQAPRRRTKTRSKQKNIRRDTRCLEDRPAHLQEGHTAFAGRTLTEETKRRLATNPMAPLKN</sequence>
<name>W7U928_9STRA</name>
<dbReference type="OrthoDB" id="10498679at2759"/>
<comment type="caution">
    <text evidence="2">The sequence shown here is derived from an EMBL/GenBank/DDBJ whole genome shotgun (WGS) entry which is preliminary data.</text>
</comment>
<evidence type="ECO:0000256" key="1">
    <source>
        <dbReference type="SAM" id="MobiDB-lite"/>
    </source>
</evidence>
<dbReference type="AlphaFoldDB" id="W7U928"/>
<feature type="compositionally biased region" description="Basic and acidic residues" evidence="1">
    <location>
        <begin position="266"/>
        <end position="282"/>
    </location>
</feature>
<protein>
    <submittedName>
        <fullName evidence="2">Uncharacterized protein</fullName>
    </submittedName>
</protein>
<feature type="region of interest" description="Disordered" evidence="1">
    <location>
        <begin position="32"/>
        <end position="310"/>
    </location>
</feature>
<keyword evidence="3" id="KW-1185">Reference proteome</keyword>
<evidence type="ECO:0000313" key="2">
    <source>
        <dbReference type="EMBL" id="EWM29336.1"/>
    </source>
</evidence>
<accession>W7U928</accession>
<evidence type="ECO:0000313" key="3">
    <source>
        <dbReference type="Proteomes" id="UP000019335"/>
    </source>
</evidence>
<feature type="compositionally biased region" description="Basic and acidic residues" evidence="1">
    <location>
        <begin position="32"/>
        <end position="62"/>
    </location>
</feature>
<proteinExistence type="predicted"/>
<dbReference type="EMBL" id="AZIL01000170">
    <property type="protein sequence ID" value="EWM29336.1"/>
    <property type="molecule type" value="Genomic_DNA"/>
</dbReference>
<feature type="compositionally biased region" description="Basic and acidic residues" evidence="1">
    <location>
        <begin position="172"/>
        <end position="197"/>
    </location>
</feature>